<dbReference type="SUPFAM" id="SSF88659">
    <property type="entry name" value="Sigma3 and sigma4 domains of RNA polymerase sigma factors"/>
    <property type="match status" value="1"/>
</dbReference>
<dbReference type="Pfam" id="PF04542">
    <property type="entry name" value="Sigma70_r2"/>
    <property type="match status" value="1"/>
</dbReference>
<comment type="similarity">
    <text evidence="1 6">Belongs to the sigma-70 factor family. ECF subfamily.</text>
</comment>
<accession>A0ABV2QIR0</accession>
<dbReference type="InterPro" id="IPR007627">
    <property type="entry name" value="RNA_pol_sigma70_r2"/>
</dbReference>
<organism evidence="9 10">
    <name type="scientific">Conyzicola nivalis</name>
    <dbReference type="NCBI Taxonomy" id="1477021"/>
    <lineage>
        <taxon>Bacteria</taxon>
        <taxon>Bacillati</taxon>
        <taxon>Actinomycetota</taxon>
        <taxon>Actinomycetes</taxon>
        <taxon>Micrococcales</taxon>
        <taxon>Microbacteriaceae</taxon>
        <taxon>Conyzicola</taxon>
    </lineage>
</organism>
<dbReference type="EMBL" id="JBEPSJ010000001">
    <property type="protein sequence ID" value="MET4580929.1"/>
    <property type="molecule type" value="Genomic_DNA"/>
</dbReference>
<reference evidence="9 10" key="1">
    <citation type="submission" date="2024-06" db="EMBL/GenBank/DDBJ databases">
        <title>Sorghum-associated microbial communities from plants grown in Nebraska, USA.</title>
        <authorList>
            <person name="Schachtman D."/>
        </authorList>
    </citation>
    <scope>NUCLEOTIDE SEQUENCE [LARGE SCALE GENOMIC DNA]</scope>
    <source>
        <strain evidence="9 10">2857</strain>
    </source>
</reference>
<dbReference type="InterPro" id="IPR039425">
    <property type="entry name" value="RNA_pol_sigma-70-like"/>
</dbReference>
<keyword evidence="3 6" id="KW-0731">Sigma factor</keyword>
<dbReference type="PANTHER" id="PTHR43133:SF62">
    <property type="entry name" value="RNA POLYMERASE SIGMA FACTOR SIGZ"/>
    <property type="match status" value="1"/>
</dbReference>
<dbReference type="InterPro" id="IPR036388">
    <property type="entry name" value="WH-like_DNA-bd_sf"/>
</dbReference>
<dbReference type="Gene3D" id="1.10.1740.10">
    <property type="match status" value="1"/>
</dbReference>
<keyword evidence="4 6" id="KW-0238">DNA-binding</keyword>
<evidence type="ECO:0000256" key="5">
    <source>
        <dbReference type="ARBA" id="ARBA00023163"/>
    </source>
</evidence>
<evidence type="ECO:0000256" key="1">
    <source>
        <dbReference type="ARBA" id="ARBA00010641"/>
    </source>
</evidence>
<evidence type="ECO:0000256" key="3">
    <source>
        <dbReference type="ARBA" id="ARBA00023082"/>
    </source>
</evidence>
<dbReference type="PROSITE" id="PS01063">
    <property type="entry name" value="SIGMA70_ECF"/>
    <property type="match status" value="1"/>
</dbReference>
<dbReference type="InterPro" id="IPR013324">
    <property type="entry name" value="RNA_pol_sigma_r3/r4-like"/>
</dbReference>
<feature type="domain" description="RNA polymerase sigma-70 region 2" evidence="7">
    <location>
        <begin position="47"/>
        <end position="114"/>
    </location>
</feature>
<dbReference type="Gene3D" id="1.10.10.10">
    <property type="entry name" value="Winged helix-like DNA-binding domain superfamily/Winged helix DNA-binding domain"/>
    <property type="match status" value="1"/>
</dbReference>
<feature type="domain" description="RNA polymerase sigma-70 region 4" evidence="8">
    <location>
        <begin position="151"/>
        <end position="195"/>
    </location>
</feature>
<dbReference type="NCBIfam" id="TIGR02937">
    <property type="entry name" value="sigma70-ECF"/>
    <property type="match status" value="1"/>
</dbReference>
<evidence type="ECO:0000259" key="7">
    <source>
        <dbReference type="Pfam" id="PF04542"/>
    </source>
</evidence>
<dbReference type="InterPro" id="IPR013325">
    <property type="entry name" value="RNA_pol_sigma_r2"/>
</dbReference>
<proteinExistence type="inferred from homology"/>
<evidence type="ECO:0000313" key="9">
    <source>
        <dbReference type="EMBL" id="MET4580929.1"/>
    </source>
</evidence>
<evidence type="ECO:0000256" key="6">
    <source>
        <dbReference type="RuleBase" id="RU000716"/>
    </source>
</evidence>
<comment type="caution">
    <text evidence="9">The sequence shown here is derived from an EMBL/GenBank/DDBJ whole genome shotgun (WGS) entry which is preliminary data.</text>
</comment>
<sequence>MTRQAYDRTPPQQRSRAVTDIYSTDSDEQALTAGFVAGDEAALEAAYARWSPLVYTIALRSLADVTDAEDVTQKTFVGAWQGRRGFDASRSRLPAWLVGIAKNTIADTHEARARLRRLEAELAASIAVHDEAAPTVDIADRLAIADEISLLEPDAQRVIRLAFFDDLTHSEISDRLGIPLGTVKSHIRRSLHRMRTRLEVTHAAPRS</sequence>
<dbReference type="CDD" id="cd06171">
    <property type="entry name" value="Sigma70_r4"/>
    <property type="match status" value="1"/>
</dbReference>
<dbReference type="InterPro" id="IPR007630">
    <property type="entry name" value="RNA_pol_sigma70_r4"/>
</dbReference>
<keyword evidence="5 6" id="KW-0804">Transcription</keyword>
<protein>
    <recommendedName>
        <fullName evidence="6">RNA polymerase sigma factor</fullName>
    </recommendedName>
</protein>
<keyword evidence="10" id="KW-1185">Reference proteome</keyword>
<dbReference type="PANTHER" id="PTHR43133">
    <property type="entry name" value="RNA POLYMERASE ECF-TYPE SIGMA FACTO"/>
    <property type="match status" value="1"/>
</dbReference>
<evidence type="ECO:0000313" key="10">
    <source>
        <dbReference type="Proteomes" id="UP001549257"/>
    </source>
</evidence>
<evidence type="ECO:0000259" key="8">
    <source>
        <dbReference type="Pfam" id="PF04545"/>
    </source>
</evidence>
<dbReference type="Pfam" id="PF04545">
    <property type="entry name" value="Sigma70_r4"/>
    <property type="match status" value="1"/>
</dbReference>
<dbReference type="InterPro" id="IPR014284">
    <property type="entry name" value="RNA_pol_sigma-70_dom"/>
</dbReference>
<dbReference type="Proteomes" id="UP001549257">
    <property type="component" value="Unassembled WGS sequence"/>
</dbReference>
<dbReference type="SUPFAM" id="SSF88946">
    <property type="entry name" value="Sigma2 domain of RNA polymerase sigma factors"/>
    <property type="match status" value="1"/>
</dbReference>
<gene>
    <name evidence="9" type="ORF">ABIE21_000419</name>
</gene>
<name>A0ABV2QIR0_9MICO</name>
<dbReference type="InterPro" id="IPR000838">
    <property type="entry name" value="RNA_pol_sigma70_ECF_CS"/>
</dbReference>
<evidence type="ECO:0000256" key="4">
    <source>
        <dbReference type="ARBA" id="ARBA00023125"/>
    </source>
</evidence>
<evidence type="ECO:0000256" key="2">
    <source>
        <dbReference type="ARBA" id="ARBA00023015"/>
    </source>
</evidence>
<keyword evidence="2 6" id="KW-0805">Transcription regulation</keyword>